<sequence length="114" mass="12171">MTVYIPRANIHLQAGPDDEPMLDAKCPFTQFSIRGGLLQKRSTASPPPPLSTPTAPISILTSITLESILILIILPICSTNILPASFLYPLISPPALTPPGARSASCLLSTNRCY</sequence>
<dbReference type="EMBL" id="CP110427">
    <property type="protein sequence ID" value="WAQ86528.1"/>
    <property type="molecule type" value="Genomic_DNA"/>
</dbReference>
<evidence type="ECO:0000313" key="2">
    <source>
        <dbReference type="EMBL" id="WAQ86528.1"/>
    </source>
</evidence>
<keyword evidence="1" id="KW-0812">Transmembrane</keyword>
<accession>A0ABY7CMR9</accession>
<evidence type="ECO:0000313" key="3">
    <source>
        <dbReference type="Proteomes" id="UP001164743"/>
    </source>
</evidence>
<feature type="transmembrane region" description="Helical" evidence="1">
    <location>
        <begin position="68"/>
        <end position="91"/>
    </location>
</feature>
<dbReference type="GeneID" id="77811737"/>
<keyword evidence="1" id="KW-0472">Membrane</keyword>
<proteinExistence type="predicted"/>
<evidence type="ECO:0000256" key="1">
    <source>
        <dbReference type="SAM" id="Phobius"/>
    </source>
</evidence>
<reference evidence="2" key="1">
    <citation type="submission" date="2022-10" db="EMBL/GenBank/DDBJ databases">
        <title>Puccinia triticina Genome sequencing and assembly.</title>
        <authorList>
            <person name="Li C."/>
        </authorList>
    </citation>
    <scope>NUCLEOTIDE SEQUENCE</scope>
    <source>
        <strain evidence="2">Pt15</strain>
    </source>
</reference>
<protein>
    <submittedName>
        <fullName evidence="2">Uncharacterized protein</fullName>
    </submittedName>
</protein>
<keyword evidence="1" id="KW-1133">Transmembrane helix</keyword>
<gene>
    <name evidence="2" type="ORF">PtA15_7A254</name>
</gene>
<name>A0ABY7CMR9_9BASI</name>
<dbReference type="Proteomes" id="UP001164743">
    <property type="component" value="Chromosome 7A"/>
</dbReference>
<organism evidence="2 3">
    <name type="scientific">Puccinia triticina</name>
    <dbReference type="NCBI Taxonomy" id="208348"/>
    <lineage>
        <taxon>Eukaryota</taxon>
        <taxon>Fungi</taxon>
        <taxon>Dikarya</taxon>
        <taxon>Basidiomycota</taxon>
        <taxon>Pucciniomycotina</taxon>
        <taxon>Pucciniomycetes</taxon>
        <taxon>Pucciniales</taxon>
        <taxon>Pucciniaceae</taxon>
        <taxon>Puccinia</taxon>
    </lineage>
</organism>
<keyword evidence="3" id="KW-1185">Reference proteome</keyword>
<dbReference type="RefSeq" id="XP_053022083.1">
    <property type="nucleotide sequence ID" value="XM_053170842.1"/>
</dbReference>